<dbReference type="AlphaFoldDB" id="A0A9Q1I8C4"/>
<dbReference type="OrthoDB" id="8940690at2759"/>
<evidence type="ECO:0000313" key="2">
    <source>
        <dbReference type="EMBL" id="KAJ8287686.1"/>
    </source>
</evidence>
<comment type="caution">
    <text evidence="2">The sequence shown here is derived from an EMBL/GenBank/DDBJ whole genome shotgun (WGS) entry which is preliminary data.</text>
</comment>
<reference evidence="2" key="1">
    <citation type="journal article" date="2023" name="Science">
        <title>Genome structures resolve the early diversification of teleost fishes.</title>
        <authorList>
            <person name="Parey E."/>
            <person name="Louis A."/>
            <person name="Montfort J."/>
            <person name="Bouchez O."/>
            <person name="Roques C."/>
            <person name="Iampietro C."/>
            <person name="Lluch J."/>
            <person name="Castinel A."/>
            <person name="Donnadieu C."/>
            <person name="Desvignes T."/>
            <person name="Floi Bucao C."/>
            <person name="Jouanno E."/>
            <person name="Wen M."/>
            <person name="Mejri S."/>
            <person name="Dirks R."/>
            <person name="Jansen H."/>
            <person name="Henkel C."/>
            <person name="Chen W.J."/>
            <person name="Zahm M."/>
            <person name="Cabau C."/>
            <person name="Klopp C."/>
            <person name="Thompson A.W."/>
            <person name="Robinson-Rechavi M."/>
            <person name="Braasch I."/>
            <person name="Lecointre G."/>
            <person name="Bobe J."/>
            <person name="Postlethwait J.H."/>
            <person name="Berthelot C."/>
            <person name="Roest Crollius H."/>
            <person name="Guiguen Y."/>
        </authorList>
    </citation>
    <scope>NUCLEOTIDE SEQUENCE</scope>
    <source>
        <strain evidence="2">Concon-B</strain>
    </source>
</reference>
<feature type="chain" id="PRO_5040337298" description="Apolipoprotein A-II" evidence="1">
    <location>
        <begin position="37"/>
        <end position="155"/>
    </location>
</feature>
<keyword evidence="1" id="KW-0732">Signal</keyword>
<sequence length="155" mass="16793">MCSSPSGSITHLTEMSGKLVIAVILALQVTVSLCTAPDPDKDLVEKYTALRDSFYKRMTLYFGKAKTALVPLAEHIPHSDKAKEYVEDLQGRTEVQAAVKIGSGVAGEMAPMVDKARTAALGLYGEHIRPWAGTYLDQLITSGKAFLDILLPIDE</sequence>
<organism evidence="2 3">
    <name type="scientific">Conger conger</name>
    <name type="common">Conger eel</name>
    <name type="synonym">Muraena conger</name>
    <dbReference type="NCBI Taxonomy" id="82655"/>
    <lineage>
        <taxon>Eukaryota</taxon>
        <taxon>Metazoa</taxon>
        <taxon>Chordata</taxon>
        <taxon>Craniata</taxon>
        <taxon>Vertebrata</taxon>
        <taxon>Euteleostomi</taxon>
        <taxon>Actinopterygii</taxon>
        <taxon>Neopterygii</taxon>
        <taxon>Teleostei</taxon>
        <taxon>Anguilliformes</taxon>
        <taxon>Congridae</taxon>
        <taxon>Conger</taxon>
    </lineage>
</organism>
<accession>A0A9Q1I8C4</accession>
<protein>
    <recommendedName>
        <fullName evidence="4">Apolipoprotein A-II</fullName>
    </recommendedName>
</protein>
<evidence type="ECO:0008006" key="4">
    <source>
        <dbReference type="Google" id="ProtNLM"/>
    </source>
</evidence>
<keyword evidence="3" id="KW-1185">Reference proteome</keyword>
<dbReference type="Proteomes" id="UP001152803">
    <property type="component" value="Unassembled WGS sequence"/>
</dbReference>
<gene>
    <name evidence="2" type="ORF">COCON_G00003450</name>
</gene>
<dbReference type="EMBL" id="JAFJMO010000001">
    <property type="protein sequence ID" value="KAJ8287686.1"/>
    <property type="molecule type" value="Genomic_DNA"/>
</dbReference>
<feature type="signal peptide" evidence="1">
    <location>
        <begin position="1"/>
        <end position="36"/>
    </location>
</feature>
<name>A0A9Q1I8C4_CONCO</name>
<evidence type="ECO:0000256" key="1">
    <source>
        <dbReference type="SAM" id="SignalP"/>
    </source>
</evidence>
<proteinExistence type="predicted"/>
<evidence type="ECO:0000313" key="3">
    <source>
        <dbReference type="Proteomes" id="UP001152803"/>
    </source>
</evidence>